<dbReference type="Proteomes" id="UP000799753">
    <property type="component" value="Unassembled WGS sequence"/>
</dbReference>
<keyword evidence="2" id="KW-1185">Reference proteome</keyword>
<evidence type="ECO:0000313" key="1">
    <source>
        <dbReference type="EMBL" id="KAF2639860.1"/>
    </source>
</evidence>
<name>A0A6A6RWY7_9PLEO</name>
<accession>A0A6A6RWY7</accession>
<reference evidence="1" key="1">
    <citation type="journal article" date="2020" name="Stud. Mycol.">
        <title>101 Dothideomycetes genomes: a test case for predicting lifestyles and emergence of pathogens.</title>
        <authorList>
            <person name="Haridas S."/>
            <person name="Albert R."/>
            <person name="Binder M."/>
            <person name="Bloem J."/>
            <person name="Labutti K."/>
            <person name="Salamov A."/>
            <person name="Andreopoulos B."/>
            <person name="Baker S."/>
            <person name="Barry K."/>
            <person name="Bills G."/>
            <person name="Bluhm B."/>
            <person name="Cannon C."/>
            <person name="Castanera R."/>
            <person name="Culley D."/>
            <person name="Daum C."/>
            <person name="Ezra D."/>
            <person name="Gonzalez J."/>
            <person name="Henrissat B."/>
            <person name="Kuo A."/>
            <person name="Liang C."/>
            <person name="Lipzen A."/>
            <person name="Lutzoni F."/>
            <person name="Magnuson J."/>
            <person name="Mondo S."/>
            <person name="Nolan M."/>
            <person name="Ohm R."/>
            <person name="Pangilinan J."/>
            <person name="Park H.-J."/>
            <person name="Ramirez L."/>
            <person name="Alfaro M."/>
            <person name="Sun H."/>
            <person name="Tritt A."/>
            <person name="Yoshinaga Y."/>
            <person name="Zwiers L.-H."/>
            <person name="Turgeon B."/>
            <person name="Goodwin S."/>
            <person name="Spatafora J."/>
            <person name="Crous P."/>
            <person name="Grigoriev I."/>
        </authorList>
    </citation>
    <scope>NUCLEOTIDE SEQUENCE</scope>
    <source>
        <strain evidence="1">CBS 473.64</strain>
    </source>
</reference>
<sequence length="169" mass="18936">MSELALYRLRFLAKFFFGDVNCCVPGFGSKHGGGWAEDRPARCTTSRGQSTRCIEETQLASIYLHPRSGRYRDQVTAVACICIRAEVLTYGCRVSTRQDSDNKERINRLQLAESSHSREYSLPVEAVLRSEIPVAELQADLMRTCLRASGSAASSWQGTYYCDAARPRQ</sequence>
<organism evidence="1 2">
    <name type="scientific">Massarina eburnea CBS 473.64</name>
    <dbReference type="NCBI Taxonomy" id="1395130"/>
    <lineage>
        <taxon>Eukaryota</taxon>
        <taxon>Fungi</taxon>
        <taxon>Dikarya</taxon>
        <taxon>Ascomycota</taxon>
        <taxon>Pezizomycotina</taxon>
        <taxon>Dothideomycetes</taxon>
        <taxon>Pleosporomycetidae</taxon>
        <taxon>Pleosporales</taxon>
        <taxon>Massarineae</taxon>
        <taxon>Massarinaceae</taxon>
        <taxon>Massarina</taxon>
    </lineage>
</organism>
<protein>
    <submittedName>
        <fullName evidence="1">Uncharacterized protein</fullName>
    </submittedName>
</protein>
<dbReference type="EMBL" id="MU006786">
    <property type="protein sequence ID" value="KAF2639860.1"/>
    <property type="molecule type" value="Genomic_DNA"/>
</dbReference>
<proteinExistence type="predicted"/>
<gene>
    <name evidence="1" type="ORF">P280DRAFT_51242</name>
</gene>
<evidence type="ECO:0000313" key="2">
    <source>
        <dbReference type="Proteomes" id="UP000799753"/>
    </source>
</evidence>
<dbReference type="AlphaFoldDB" id="A0A6A6RWY7"/>